<feature type="compositionally biased region" description="Polar residues" evidence="1">
    <location>
        <begin position="424"/>
        <end position="434"/>
    </location>
</feature>
<feature type="compositionally biased region" description="Basic residues" evidence="1">
    <location>
        <begin position="30"/>
        <end position="40"/>
    </location>
</feature>
<evidence type="ECO:0000313" key="3">
    <source>
        <dbReference type="Proteomes" id="UP001383192"/>
    </source>
</evidence>
<dbReference type="EMBL" id="JAYKXP010000172">
    <property type="protein sequence ID" value="KAK7021317.1"/>
    <property type="molecule type" value="Genomic_DNA"/>
</dbReference>
<dbReference type="AlphaFoldDB" id="A0AAW0B977"/>
<accession>A0AAW0B977</accession>
<comment type="caution">
    <text evidence="2">The sequence shown here is derived from an EMBL/GenBank/DDBJ whole genome shotgun (WGS) entry which is preliminary data.</text>
</comment>
<keyword evidence="3" id="KW-1185">Reference proteome</keyword>
<gene>
    <name evidence="2" type="ORF">VNI00_017419</name>
</gene>
<evidence type="ECO:0000313" key="2">
    <source>
        <dbReference type="EMBL" id="KAK7021317.1"/>
    </source>
</evidence>
<evidence type="ECO:0000256" key="1">
    <source>
        <dbReference type="SAM" id="MobiDB-lite"/>
    </source>
</evidence>
<reference evidence="2 3" key="1">
    <citation type="submission" date="2024-01" db="EMBL/GenBank/DDBJ databases">
        <title>A draft genome for a cacao thread blight-causing isolate of Paramarasmius palmivorus.</title>
        <authorList>
            <person name="Baruah I.K."/>
            <person name="Bukari Y."/>
            <person name="Amoako-Attah I."/>
            <person name="Meinhardt L.W."/>
            <person name="Bailey B.A."/>
            <person name="Cohen S.P."/>
        </authorList>
    </citation>
    <scope>NUCLEOTIDE SEQUENCE [LARGE SCALE GENOMIC DNA]</scope>
    <source>
        <strain evidence="2 3">GH-12</strain>
    </source>
</reference>
<feature type="compositionally biased region" description="Acidic residues" evidence="1">
    <location>
        <begin position="193"/>
        <end position="218"/>
    </location>
</feature>
<feature type="compositionally biased region" description="Polar residues" evidence="1">
    <location>
        <begin position="143"/>
        <end position="154"/>
    </location>
</feature>
<feature type="region of interest" description="Disordered" evidence="1">
    <location>
        <begin position="411"/>
        <end position="452"/>
    </location>
</feature>
<organism evidence="2 3">
    <name type="scientific">Paramarasmius palmivorus</name>
    <dbReference type="NCBI Taxonomy" id="297713"/>
    <lineage>
        <taxon>Eukaryota</taxon>
        <taxon>Fungi</taxon>
        <taxon>Dikarya</taxon>
        <taxon>Basidiomycota</taxon>
        <taxon>Agaricomycotina</taxon>
        <taxon>Agaricomycetes</taxon>
        <taxon>Agaricomycetidae</taxon>
        <taxon>Agaricales</taxon>
        <taxon>Marasmiineae</taxon>
        <taxon>Marasmiaceae</taxon>
        <taxon>Paramarasmius</taxon>
    </lineage>
</organism>
<proteinExistence type="predicted"/>
<protein>
    <submittedName>
        <fullName evidence="2">Uncharacterized protein</fullName>
    </submittedName>
</protein>
<feature type="compositionally biased region" description="Acidic residues" evidence="1">
    <location>
        <begin position="163"/>
        <end position="183"/>
    </location>
</feature>
<dbReference type="Proteomes" id="UP001383192">
    <property type="component" value="Unassembled WGS sequence"/>
</dbReference>
<feature type="region of interest" description="Disordered" evidence="1">
    <location>
        <begin position="87"/>
        <end position="222"/>
    </location>
</feature>
<feature type="region of interest" description="Disordered" evidence="1">
    <location>
        <begin position="1"/>
        <end position="45"/>
    </location>
</feature>
<name>A0AAW0B977_9AGAR</name>
<sequence>MECDTSTIKKSGAQAPSRAAARRTSERINKGRATRGKGSKKVGQALPDTEAQLRQFVPLFVQHLNHHSFGREQSTKATLQGIKIKQEPGIDATAAPIASQPPKTLKVARSNSPEWDDDRLLKDFGVPTGKKRAHEDGSPAEQVPSSSANSSQLSVKKPKYTLEEAEEQDEEETEAESSDGNEQVEDRGREGEDVSMAEEQDDDESGGGSSSEEEEANNEDPYAKMLPVVRHIFHTKYQHRVLRNFYLNLAQRPWIANMRPGTLIPYAKKLSEEPEVALALPARYRKVMPHLNTIEQTAVIRMMTFERHDQYMNIARTSPFTVRTHRNMPSAVIATNLPAANLPAVFVTVALAQGSELLHGTGDDLQKSRKLYVQLLEQEFEYASAFICTMMNDDAVHCPIVRSALQLQSKRENFSPPAPRDPSGPSTESLNNFSNAKKKRKNKRAESAPSTLPHPAFKLFAEEIPIYDGRPDPAKGNQGFRPSTNGWKALASMKRYPGEIPDGSVVIPGFTISGPWRLKVNIAHPTAHFNLIFAIVLTDPVQIPQQTDGNEGAQGSGAENE</sequence>